<sequence length="506" mass="56955">MRQPKQKNTLLIAPSESGPEDRPRSDWPDLPELPSFTIQHADEYVARQEPPESLSAEDAAAGFRPDEDAILERHAGTGLIRHDAPLNEANIDPDAAKVVRRLERSGYQAYLVGGCVRDLLLSGRPKDFDVATNARPEDVRGLFRNCRIIGRRFRLAHILFGGGKVIEVATFRRNPQVENPGEDEAPPSYDDLLIRSDNVFGDAHEDALRRDFTINALFYDLDRRQVLDWCGAMQDIQRRAIHTIGNPVVRFREDPIRILRAIKFAARLDLGIDPDVYEAMVGCRDELAKAARPRIFEEILRLLRGGAAHRSMWLLWETGIMAVLIPELSAFLDDGDATEGGADRFWQSMDVIDEMTKERGGPLDDVVLFTTLLREPLEEATAGVRDRGQATLEFIDPIIARIALPRRVADAMRGIAALKPRLWAAARSLPDGEVPRLGRLARSEVIVQALDVVEIDLRARNMPAVGLQSLRRELPAELYDRNRGTPRRRAMPERRRLSSGPPARRR</sequence>
<name>A0ABZ2L636_9BACT</name>
<comment type="catalytic activity">
    <reaction evidence="3">
        <text>RNA(n) + ATP = RNA(n)-3'-adenine ribonucleotide + diphosphate</text>
        <dbReference type="Rhea" id="RHEA:11332"/>
        <dbReference type="Rhea" id="RHEA-COMP:14527"/>
        <dbReference type="Rhea" id="RHEA-COMP:17347"/>
        <dbReference type="ChEBI" id="CHEBI:30616"/>
        <dbReference type="ChEBI" id="CHEBI:33019"/>
        <dbReference type="ChEBI" id="CHEBI:140395"/>
        <dbReference type="ChEBI" id="CHEBI:173115"/>
        <dbReference type="EC" id="2.7.7.19"/>
    </reaction>
</comment>
<dbReference type="Gene3D" id="1.10.3090.10">
    <property type="entry name" value="cca-adding enzyme, domain 2"/>
    <property type="match status" value="1"/>
</dbReference>
<feature type="active site" evidence="3">
    <location>
        <position position="127"/>
    </location>
</feature>
<dbReference type="EC" id="2.7.7.19" evidence="3"/>
<dbReference type="SUPFAM" id="SSF81891">
    <property type="entry name" value="Poly A polymerase C-terminal region-like"/>
    <property type="match status" value="1"/>
</dbReference>
<feature type="domain" description="Poly A polymerase head" evidence="6">
    <location>
        <begin position="109"/>
        <end position="241"/>
    </location>
</feature>
<dbReference type="EMBL" id="CP089983">
    <property type="protein sequence ID" value="WXB06394.1"/>
    <property type="molecule type" value="Genomic_DNA"/>
</dbReference>
<feature type="domain" description="tRNA nucleotidyltransferase/poly(A) polymerase RNA and SrmB- binding" evidence="7">
    <location>
        <begin position="271"/>
        <end position="331"/>
    </location>
</feature>
<feature type="region of interest" description="Disordered" evidence="5">
    <location>
        <begin position="478"/>
        <end position="506"/>
    </location>
</feature>
<dbReference type="Pfam" id="PF12627">
    <property type="entry name" value="PolyA_pol_RNAbd"/>
    <property type="match status" value="1"/>
</dbReference>
<dbReference type="NCBIfam" id="TIGR01942">
    <property type="entry name" value="pcnB"/>
    <property type="match status" value="1"/>
</dbReference>
<keyword evidence="9" id="KW-1185">Reference proteome</keyword>
<feature type="active site" evidence="3">
    <location>
        <position position="129"/>
    </location>
</feature>
<dbReference type="RefSeq" id="WP_394836040.1">
    <property type="nucleotide sequence ID" value="NZ_CP089929.1"/>
</dbReference>
<keyword evidence="3" id="KW-0067">ATP-binding</keyword>
<keyword evidence="3" id="KW-0507">mRNA processing</keyword>
<comment type="function">
    <text evidence="3">Adds poly(A) tail to the 3' end of many RNAs, which usually targets these RNAs for decay. Plays a significant role in the global control of gene expression, through influencing the rate of transcript degradation, and in the general RNA quality control.</text>
</comment>
<evidence type="ECO:0000313" key="9">
    <source>
        <dbReference type="Proteomes" id="UP001374803"/>
    </source>
</evidence>
<feature type="compositionally biased region" description="Basic and acidic residues" evidence="5">
    <location>
        <begin position="40"/>
        <end position="50"/>
    </location>
</feature>
<evidence type="ECO:0000256" key="1">
    <source>
        <dbReference type="ARBA" id="ARBA00022679"/>
    </source>
</evidence>
<protein>
    <recommendedName>
        <fullName evidence="3">Poly(A) polymerase I</fullName>
        <shortName evidence="3">PAP I</shortName>
        <ecNumber evidence="3">2.7.7.19</ecNumber>
    </recommendedName>
</protein>
<feature type="region of interest" description="Disordered" evidence="5">
    <location>
        <begin position="1"/>
        <end position="61"/>
    </location>
</feature>
<keyword evidence="1 3" id="KW-0808">Transferase</keyword>
<reference evidence="8" key="1">
    <citation type="submission" date="2021-12" db="EMBL/GenBank/DDBJ databases">
        <title>Discovery of the Pendulisporaceae a myxobacterial family with distinct sporulation behavior and unique specialized metabolism.</title>
        <authorList>
            <person name="Garcia R."/>
            <person name="Popoff A."/>
            <person name="Bader C.D."/>
            <person name="Loehr J."/>
            <person name="Walesch S."/>
            <person name="Walt C."/>
            <person name="Boldt J."/>
            <person name="Bunk B."/>
            <person name="Haeckl F.J.F.P.J."/>
            <person name="Gunesch A.P."/>
            <person name="Birkelbach J."/>
            <person name="Nuebel U."/>
            <person name="Pietschmann T."/>
            <person name="Bach T."/>
            <person name="Mueller R."/>
        </authorList>
    </citation>
    <scope>NUCLEOTIDE SEQUENCE</scope>
    <source>
        <strain evidence="8">MSr11367</strain>
    </source>
</reference>
<evidence type="ECO:0000256" key="4">
    <source>
        <dbReference type="RuleBase" id="RU003953"/>
    </source>
</evidence>
<dbReference type="HAMAP" id="MF_00957">
    <property type="entry name" value="PolyA_pol"/>
    <property type="match status" value="1"/>
</dbReference>
<dbReference type="Proteomes" id="UP001374803">
    <property type="component" value="Chromosome"/>
</dbReference>
<dbReference type="InterPro" id="IPR002646">
    <property type="entry name" value="PolA_pol_head_dom"/>
</dbReference>
<feature type="active site" evidence="3">
    <location>
        <position position="211"/>
    </location>
</feature>
<dbReference type="Pfam" id="PF01743">
    <property type="entry name" value="PolyA_pol"/>
    <property type="match status" value="1"/>
</dbReference>
<keyword evidence="3" id="KW-0804">Transcription</keyword>
<dbReference type="InterPro" id="IPR032828">
    <property type="entry name" value="PolyA_RNA-bd"/>
</dbReference>
<comment type="similarity">
    <text evidence="3 4">Belongs to the tRNA nucleotidyltransferase/poly(A) polymerase family.</text>
</comment>
<accession>A0ABZ2L636</accession>
<evidence type="ECO:0000259" key="7">
    <source>
        <dbReference type="Pfam" id="PF12627"/>
    </source>
</evidence>
<dbReference type="PANTHER" id="PTHR43051:SF1">
    <property type="entry name" value="POLYNUCLEOTIDE ADENYLYLTRANSFERASE FAMILY PROTEIN"/>
    <property type="match status" value="1"/>
</dbReference>
<dbReference type="GO" id="GO:1990817">
    <property type="term" value="F:poly(A) RNA polymerase activity"/>
    <property type="evidence" value="ECO:0007669"/>
    <property type="project" value="UniProtKB-EC"/>
</dbReference>
<dbReference type="CDD" id="cd05398">
    <property type="entry name" value="NT_ClassII-CCAase"/>
    <property type="match status" value="1"/>
</dbReference>
<gene>
    <name evidence="3 8" type="primary">pcnB</name>
    <name evidence="8" type="ORF">LVJ94_03925</name>
</gene>
<keyword evidence="2 3" id="KW-0547">Nucleotide-binding</keyword>
<evidence type="ECO:0000313" key="8">
    <source>
        <dbReference type="EMBL" id="WXB06394.1"/>
    </source>
</evidence>
<evidence type="ECO:0000256" key="2">
    <source>
        <dbReference type="ARBA" id="ARBA00022741"/>
    </source>
</evidence>
<proteinExistence type="inferred from homology"/>
<organism evidence="8 9">
    <name type="scientific">Pendulispora rubella</name>
    <dbReference type="NCBI Taxonomy" id="2741070"/>
    <lineage>
        <taxon>Bacteria</taxon>
        <taxon>Pseudomonadati</taxon>
        <taxon>Myxococcota</taxon>
        <taxon>Myxococcia</taxon>
        <taxon>Myxococcales</taxon>
        <taxon>Sorangiineae</taxon>
        <taxon>Pendulisporaceae</taxon>
        <taxon>Pendulispora</taxon>
    </lineage>
</organism>
<dbReference type="InterPro" id="IPR043519">
    <property type="entry name" value="NT_sf"/>
</dbReference>
<evidence type="ECO:0000256" key="5">
    <source>
        <dbReference type="SAM" id="MobiDB-lite"/>
    </source>
</evidence>
<keyword evidence="3 4" id="KW-0694">RNA-binding</keyword>
<dbReference type="SUPFAM" id="SSF81301">
    <property type="entry name" value="Nucleotidyltransferase"/>
    <property type="match status" value="1"/>
</dbReference>
<evidence type="ECO:0000259" key="6">
    <source>
        <dbReference type="Pfam" id="PF01743"/>
    </source>
</evidence>
<dbReference type="InterPro" id="IPR010206">
    <property type="entry name" value="PolA_pol_I"/>
</dbReference>
<keyword evidence="8" id="KW-0548">Nucleotidyltransferase</keyword>
<evidence type="ECO:0000256" key="3">
    <source>
        <dbReference type="HAMAP-Rule" id="MF_00957"/>
    </source>
</evidence>
<dbReference type="Gene3D" id="3.30.460.10">
    <property type="entry name" value="Beta Polymerase, domain 2"/>
    <property type="match status" value="1"/>
</dbReference>
<dbReference type="InterPro" id="IPR052191">
    <property type="entry name" value="tRNA_ntf/polyA_polymerase_I"/>
</dbReference>
<dbReference type="PANTHER" id="PTHR43051">
    <property type="entry name" value="POLYNUCLEOTIDE ADENYLYLTRANSFERASE FAMILY PROTEIN"/>
    <property type="match status" value="1"/>
</dbReference>